<proteinExistence type="predicted"/>
<evidence type="ECO:0000313" key="2">
    <source>
        <dbReference type="Proteomes" id="UP000830768"/>
    </source>
</evidence>
<accession>A0ACD3YSA3</accession>
<organism evidence="1 2">
    <name type="scientific">Fusarium solani subsp. cucurbitae</name>
    <name type="common">Neocosmosporum cucurbitae</name>
    <dbReference type="NCBI Taxonomy" id="2747967"/>
    <lineage>
        <taxon>Eukaryota</taxon>
        <taxon>Fungi</taxon>
        <taxon>Dikarya</taxon>
        <taxon>Ascomycota</taxon>
        <taxon>Pezizomycotina</taxon>
        <taxon>Sordariomycetes</taxon>
        <taxon>Hypocreomycetidae</taxon>
        <taxon>Hypocreales</taxon>
        <taxon>Nectriaceae</taxon>
        <taxon>Fusarium</taxon>
        <taxon>Fusarium solani species complex</taxon>
    </lineage>
</organism>
<sequence length="479" mass="52461">MDLDDSRAVKPASGHDLDLPSRVSDIKPTSLPQGGCALDATGKDPELAVSHHESTSLTNLGRRELPRFQNDGFDATSAKPESKEARIEGGEQFFTTYNLCGFSCVYGLYPESICEYDVLSVDLNLHCKFACRYGYCPPEVCQITIPNADEDRKKKREEEGRNHLVPGVITVPPDFGEDSVKNQEKNGKQCLIYKDGYQDPEQLTGCKKACKETLDKAKEENRTSNYGCILWTPESEGGLKSTPWQRQPSTGRLVTGGKCSCDNWLANDLVDYFIEALPAIAQIGCFILMSALKLIIDVGLSIFGARTLTAGVADMALTAAELINYVYSKGEDPLGAFEWWLSPCGGSHLVPAEIKQAFDILSFAPKDKSSYKEPTKIKKHSGKKGDEGNPRSKHGKSTGVGPSKSKSSNTRTRKCSIRLEDRTKTVCVAQNTLELGNCNSKDETVTEYSVVSTMTHESLVTRPKVNACAIVTTLVFPQS</sequence>
<dbReference type="EMBL" id="CP090031">
    <property type="protein sequence ID" value="UPK90738.1"/>
    <property type="molecule type" value="Genomic_DNA"/>
</dbReference>
<reference evidence="1" key="1">
    <citation type="submission" date="2021-11" db="EMBL/GenBank/DDBJ databases">
        <title>Fusarium solani-melongenae Genome sequencing and assembly.</title>
        <authorList>
            <person name="Xie S."/>
            <person name="Huang L."/>
            <person name="Zhang X."/>
        </authorList>
    </citation>
    <scope>NUCLEOTIDE SEQUENCE</scope>
    <source>
        <strain evidence="1">CRI 24-3</strain>
    </source>
</reference>
<name>A0ACD3YSA3_FUSSC</name>
<keyword evidence="2" id="KW-1185">Reference proteome</keyword>
<evidence type="ECO:0000313" key="1">
    <source>
        <dbReference type="EMBL" id="UPK90738.1"/>
    </source>
</evidence>
<dbReference type="Proteomes" id="UP000830768">
    <property type="component" value="Chromosome 2"/>
</dbReference>
<protein>
    <submittedName>
        <fullName evidence="1">Uncharacterized protein</fullName>
    </submittedName>
</protein>
<gene>
    <name evidence="1" type="ORF">LCI18_001673</name>
</gene>